<organism evidence="5 6">
    <name type="scientific">Kutzneria albida DSM 43870</name>
    <dbReference type="NCBI Taxonomy" id="1449976"/>
    <lineage>
        <taxon>Bacteria</taxon>
        <taxon>Bacillati</taxon>
        <taxon>Actinomycetota</taxon>
        <taxon>Actinomycetes</taxon>
        <taxon>Pseudonocardiales</taxon>
        <taxon>Pseudonocardiaceae</taxon>
        <taxon>Kutzneria</taxon>
    </lineage>
</organism>
<dbReference type="InterPro" id="IPR002938">
    <property type="entry name" value="FAD-bd"/>
</dbReference>
<evidence type="ECO:0000259" key="4">
    <source>
        <dbReference type="Pfam" id="PF01494"/>
    </source>
</evidence>
<name>W5W8I6_9PSEU</name>
<accession>W5W8I6</accession>
<keyword evidence="6" id="KW-1185">Reference proteome</keyword>
<dbReference type="InterPro" id="IPR036188">
    <property type="entry name" value="FAD/NAD-bd_sf"/>
</dbReference>
<dbReference type="InterPro" id="IPR050641">
    <property type="entry name" value="RIFMO-like"/>
</dbReference>
<dbReference type="eggNOG" id="COG0654">
    <property type="taxonomic scope" value="Bacteria"/>
</dbReference>
<dbReference type="Gene3D" id="3.30.9.10">
    <property type="entry name" value="D-Amino Acid Oxidase, subunit A, domain 2"/>
    <property type="match status" value="1"/>
</dbReference>
<feature type="domain" description="FAD-binding" evidence="4">
    <location>
        <begin position="3"/>
        <end position="362"/>
    </location>
</feature>
<dbReference type="Pfam" id="PF01494">
    <property type="entry name" value="FAD_binding_3"/>
    <property type="match status" value="1"/>
</dbReference>
<dbReference type="EMBL" id="CP007155">
    <property type="protein sequence ID" value="AHH97217.1"/>
    <property type="molecule type" value="Genomic_DNA"/>
</dbReference>
<keyword evidence="3" id="KW-0274">FAD</keyword>
<keyword evidence="2" id="KW-0285">Flavoprotein</keyword>
<dbReference type="Gene3D" id="3.50.50.60">
    <property type="entry name" value="FAD/NAD(P)-binding domain"/>
    <property type="match status" value="1"/>
</dbReference>
<dbReference type="SUPFAM" id="SSF51905">
    <property type="entry name" value="FAD/NAD(P)-binding domain"/>
    <property type="match status" value="1"/>
</dbReference>
<dbReference type="PRINTS" id="PR00420">
    <property type="entry name" value="RNGMNOXGNASE"/>
</dbReference>
<dbReference type="Pfam" id="PF21274">
    <property type="entry name" value="Rng_hyd_C"/>
    <property type="match status" value="1"/>
</dbReference>
<dbReference type="HOGENOM" id="CLU_009665_14_2_11"/>
<dbReference type="PATRIC" id="fig|1449976.3.peg.3881"/>
<dbReference type="GO" id="GO:0016709">
    <property type="term" value="F:oxidoreductase activity, acting on paired donors, with incorporation or reduction of molecular oxygen, NAD(P)H as one donor, and incorporation of one atom of oxygen"/>
    <property type="evidence" value="ECO:0007669"/>
    <property type="project" value="UniProtKB-ARBA"/>
</dbReference>
<dbReference type="PANTHER" id="PTHR43004:SF19">
    <property type="entry name" value="BINDING MONOOXYGENASE, PUTATIVE (JCVI)-RELATED"/>
    <property type="match status" value="1"/>
</dbReference>
<protein>
    <submittedName>
        <fullName evidence="5">Putative polyketide hydroxylase</fullName>
        <ecNumber evidence="5">1.14.13.-</ecNumber>
    </submittedName>
</protein>
<dbReference type="EC" id="1.14.13.-" evidence="5"/>
<sequence>MTAPVLVAGGGTVGLAAALFLAHQGVPALVVERHAGLSIHPRATGLGLRTVEILRAHGLAARLREAAGELARSKGRGRFSARTLAEAFDSGAQNANPAADAPTVDRISPASWALCAQDRLDELLLSAATERGATVRFGTELVEVVQDEDGVSATVREVATGRCEVLRCAYLVAADGAGSPVRQALGVRTVGPGVLGSHAINVLFRADLGDLLRGKEFAVCEITHPEATGRLVAIDNASRWVFHLAYDPERGQSAADFPAQRCAELVRTAIGLPELAVEVLSVLPWQSAAQLSETFRVGRVFLAGDAAHVVPPVGAFGMNTGIADAHNLAWKLALVLRGAAAPELLDTYDAERRPVARFTVDQALLRVLRPELHYDHTRSAERERLGMASAMVVQLGYRYASAAVLGGCVEPPSRQDIERDIDGSPGSRVPHGWVDGTEVSTVDRTGFALVTAESGADWAQAAVDASARAGIDLAVRRVSDERWRRTAGIGAGGALLVRPDGVVGWRSESAPKDVPGTLDRVLAKILAQD</sequence>
<proteinExistence type="predicted"/>
<dbReference type="OrthoDB" id="4246007at2"/>
<evidence type="ECO:0000256" key="3">
    <source>
        <dbReference type="ARBA" id="ARBA00022827"/>
    </source>
</evidence>
<dbReference type="AlphaFoldDB" id="W5W8I6"/>
<dbReference type="PANTHER" id="PTHR43004">
    <property type="entry name" value="TRK SYSTEM POTASSIUM UPTAKE PROTEIN"/>
    <property type="match status" value="1"/>
</dbReference>
<reference evidence="5 6" key="1">
    <citation type="journal article" date="2014" name="BMC Genomics">
        <title>Complete genome sequence of producer of the glycopeptide antibiotic Aculeximycin Kutzneria albida DSM 43870T, a representative of minor genus of Pseudonocardiaceae.</title>
        <authorList>
            <person name="Rebets Y."/>
            <person name="Tokovenko B."/>
            <person name="Lushchyk I."/>
            <person name="Ruckert C."/>
            <person name="Zaburannyi N."/>
            <person name="Bechthold A."/>
            <person name="Kalinowski J."/>
            <person name="Luzhetskyy A."/>
        </authorList>
    </citation>
    <scope>NUCLEOTIDE SEQUENCE [LARGE SCALE GENOMIC DNA]</scope>
    <source>
        <strain evidence="5">DSM 43870</strain>
    </source>
</reference>
<dbReference type="Proteomes" id="UP000019225">
    <property type="component" value="Chromosome"/>
</dbReference>
<gene>
    <name evidence="5" type="ORF">KALB_3853</name>
</gene>
<keyword evidence="5" id="KW-0560">Oxidoreductase</keyword>
<dbReference type="KEGG" id="kal:KALB_3853"/>
<evidence type="ECO:0000256" key="2">
    <source>
        <dbReference type="ARBA" id="ARBA00022630"/>
    </source>
</evidence>
<evidence type="ECO:0000256" key="1">
    <source>
        <dbReference type="ARBA" id="ARBA00001974"/>
    </source>
</evidence>
<evidence type="ECO:0000313" key="6">
    <source>
        <dbReference type="Proteomes" id="UP000019225"/>
    </source>
</evidence>
<dbReference type="Gene3D" id="3.40.30.120">
    <property type="match status" value="1"/>
</dbReference>
<comment type="cofactor">
    <cofactor evidence="1">
        <name>FAD</name>
        <dbReference type="ChEBI" id="CHEBI:57692"/>
    </cofactor>
</comment>
<dbReference type="RefSeq" id="WP_025357318.1">
    <property type="nucleotide sequence ID" value="NZ_CP007155.1"/>
</dbReference>
<dbReference type="STRING" id="1449976.KALB_3853"/>
<evidence type="ECO:0000313" key="5">
    <source>
        <dbReference type="EMBL" id="AHH97217.1"/>
    </source>
</evidence>
<dbReference type="GO" id="GO:0071949">
    <property type="term" value="F:FAD binding"/>
    <property type="evidence" value="ECO:0007669"/>
    <property type="project" value="InterPro"/>
</dbReference>